<evidence type="ECO:0000313" key="2">
    <source>
        <dbReference type="EMBL" id="GAA0146038.1"/>
    </source>
</evidence>
<dbReference type="InterPro" id="IPR036047">
    <property type="entry name" value="F-box-like_dom_sf"/>
</dbReference>
<sequence length="525" mass="58259">MEQQKQKICSNIDVLGEDVVHKILEKLPALSCGSAACVSRLWNRIITSRILSVPKLLSALSLNSSLQDAVREVFEKVLSEPIRPQFAIASVGPDFDLKQAHKLITERLDSQIPVITSASDGILGREALTSKFREIQWDATEDNDDDSTDSVKKRGIVLTVGYLPGLRASLVPLQGKKELPELLMDRFVMDICEWSSSVSNSSSPAGVILFTDYDTDMKPVLAKMEYALCKETVVVGDGGGQFLYQSDKKSNSSQSSEFYVACVALLFANDQNTPPGLGKTQFHLMLSAGVSPIGPVYKAASVNDRKNDNSTWITARRGSSLENLDGQTILEEIHREIGEPIIYPALYIGVTKRRKCSVGTRKARWLTFHEFHEVLSGDEEYLYVHDKGIKTGDSFCFYISNIDVARSTCRSVSDNFRSLKQCHDRDFVQDNIDRCNKKHVFGGILFSCCGRGEQFFGESNVDSLPFLENFPEVPLAGTFSAGEIGRANMSVYGKESLEEMSIPCLFHVFSSVYLVMSYTPPVTQQ</sequence>
<dbReference type="GO" id="GO:0000209">
    <property type="term" value="P:protein polyubiquitination"/>
    <property type="evidence" value="ECO:0007669"/>
    <property type="project" value="TreeGrafter"/>
</dbReference>
<evidence type="ECO:0000313" key="3">
    <source>
        <dbReference type="Proteomes" id="UP001454036"/>
    </source>
</evidence>
<feature type="domain" description="FIST C-domain" evidence="1">
    <location>
        <begin position="329"/>
        <end position="487"/>
    </location>
</feature>
<dbReference type="AlphaFoldDB" id="A0AAV3P483"/>
<proteinExistence type="predicted"/>
<dbReference type="Proteomes" id="UP001454036">
    <property type="component" value="Unassembled WGS sequence"/>
</dbReference>
<comment type="caution">
    <text evidence="2">The sequence shown here is derived from an EMBL/GenBank/DDBJ whole genome shotgun (WGS) entry which is preliminary data.</text>
</comment>
<accession>A0AAV3P483</accession>
<name>A0AAV3P483_LITER</name>
<dbReference type="InterPro" id="IPR001810">
    <property type="entry name" value="F-box_dom"/>
</dbReference>
<protein>
    <recommendedName>
        <fullName evidence="1">FIST C-domain domain-containing protein</fullName>
    </recommendedName>
</protein>
<keyword evidence="3" id="KW-1185">Reference proteome</keyword>
<reference evidence="2 3" key="1">
    <citation type="submission" date="2024-01" db="EMBL/GenBank/DDBJ databases">
        <title>The complete chloroplast genome sequence of Lithospermum erythrorhizon: insights into the phylogenetic relationship among Boraginaceae species and the maternal lineages of purple gromwells.</title>
        <authorList>
            <person name="Okada T."/>
            <person name="Watanabe K."/>
        </authorList>
    </citation>
    <scope>NUCLEOTIDE SEQUENCE [LARGE SCALE GENOMIC DNA]</scope>
</reference>
<dbReference type="Pfam" id="PF00646">
    <property type="entry name" value="F-box"/>
    <property type="match status" value="1"/>
</dbReference>
<dbReference type="PANTHER" id="PTHR14939:SF5">
    <property type="entry name" value="F-BOX ONLY PROTEIN 22"/>
    <property type="match status" value="1"/>
</dbReference>
<dbReference type="PANTHER" id="PTHR14939">
    <property type="entry name" value="F-BOX ONLY PROTEIN 22"/>
    <property type="match status" value="1"/>
</dbReference>
<dbReference type="SUPFAM" id="SSF81383">
    <property type="entry name" value="F-box domain"/>
    <property type="match status" value="1"/>
</dbReference>
<dbReference type="InterPro" id="IPR019494">
    <property type="entry name" value="FIST_C"/>
</dbReference>
<dbReference type="GO" id="GO:0032436">
    <property type="term" value="P:positive regulation of proteasomal ubiquitin-dependent protein catabolic process"/>
    <property type="evidence" value="ECO:0007669"/>
    <property type="project" value="TreeGrafter"/>
</dbReference>
<organism evidence="2 3">
    <name type="scientific">Lithospermum erythrorhizon</name>
    <name type="common">Purple gromwell</name>
    <name type="synonym">Lithospermum officinale var. erythrorhizon</name>
    <dbReference type="NCBI Taxonomy" id="34254"/>
    <lineage>
        <taxon>Eukaryota</taxon>
        <taxon>Viridiplantae</taxon>
        <taxon>Streptophyta</taxon>
        <taxon>Embryophyta</taxon>
        <taxon>Tracheophyta</taxon>
        <taxon>Spermatophyta</taxon>
        <taxon>Magnoliopsida</taxon>
        <taxon>eudicotyledons</taxon>
        <taxon>Gunneridae</taxon>
        <taxon>Pentapetalae</taxon>
        <taxon>asterids</taxon>
        <taxon>lamiids</taxon>
        <taxon>Boraginales</taxon>
        <taxon>Boraginaceae</taxon>
        <taxon>Boraginoideae</taxon>
        <taxon>Lithospermeae</taxon>
        <taxon>Lithospermum</taxon>
    </lineage>
</organism>
<gene>
    <name evidence="2" type="ORF">LIER_06081</name>
</gene>
<dbReference type="SMART" id="SM01204">
    <property type="entry name" value="FIST_C"/>
    <property type="match status" value="1"/>
</dbReference>
<evidence type="ECO:0000259" key="1">
    <source>
        <dbReference type="SMART" id="SM01204"/>
    </source>
</evidence>
<dbReference type="EMBL" id="BAABME010000865">
    <property type="protein sequence ID" value="GAA0146038.1"/>
    <property type="molecule type" value="Genomic_DNA"/>
</dbReference>